<name>A0A8J6XJ16_9CYAN</name>
<proteinExistence type="predicted"/>
<comment type="caution">
    <text evidence="1">The sequence shown here is derived from an EMBL/GenBank/DDBJ whole genome shotgun (WGS) entry which is preliminary data.</text>
</comment>
<accession>A0A8J6XJ16</accession>
<dbReference type="EMBL" id="JACXAE010000080">
    <property type="protein sequence ID" value="MBD2775388.1"/>
    <property type="molecule type" value="Genomic_DNA"/>
</dbReference>
<dbReference type="RefSeq" id="WP_190833736.1">
    <property type="nucleotide sequence ID" value="NZ_CAWPPI010000080.1"/>
</dbReference>
<dbReference type="Proteomes" id="UP000629098">
    <property type="component" value="Unassembled WGS sequence"/>
</dbReference>
<keyword evidence="2" id="KW-1185">Reference proteome</keyword>
<dbReference type="Pfam" id="PF13267">
    <property type="entry name" value="DUF4058"/>
    <property type="match status" value="1"/>
</dbReference>
<evidence type="ECO:0000313" key="2">
    <source>
        <dbReference type="Proteomes" id="UP000629098"/>
    </source>
</evidence>
<gene>
    <name evidence="1" type="ORF">ICL16_25835</name>
</gene>
<dbReference type="AlphaFoldDB" id="A0A8J6XJ16"/>
<reference evidence="1" key="1">
    <citation type="submission" date="2020-09" db="EMBL/GenBank/DDBJ databases">
        <title>Iningainema tapete sp. nov. (Scytonemataceae, Cyanobacteria) from greenhouses in central Florida (USA) produces two types of nodularin with biosynthetic potential for microcystin-LR and anabaenopeptins.</title>
        <authorList>
            <person name="Berthold D.E."/>
            <person name="Lefler F.W."/>
            <person name="Huang I.-S."/>
            <person name="Abdulla H."/>
            <person name="Zimba P.V."/>
            <person name="Laughinghouse H.D. IV."/>
        </authorList>
    </citation>
    <scope>NUCLEOTIDE SEQUENCE</scope>
    <source>
        <strain evidence="1">BLCCT55</strain>
    </source>
</reference>
<evidence type="ECO:0000313" key="1">
    <source>
        <dbReference type="EMBL" id="MBD2775388.1"/>
    </source>
</evidence>
<sequence>MPSPFPGMDPYLENPEFWAEVHHRLITAIAIALAPPLRPKYQVAIEKRTYLTTLEDTVLVGIPDTTIYSRQRGNLQPTTVETASTTQTIPVQVEVPMLEEVHEGYLEIRENATKQVITVVEILSPKNKRSGEGRIAYESKRRQILATATHFVEIDLLRSLPQMPILKYTGTSDYRILISRGDKRPVSDLYAFSVKDQIPAFHVPLQPLDTEPILDLQHLLNEVYDQAGYDLRIDYTQPSVPPLSEEKATWANILLSEKGFRNSTN</sequence>
<protein>
    <submittedName>
        <fullName evidence="1">DUF4058 family protein</fullName>
    </submittedName>
</protein>
<organism evidence="1 2">
    <name type="scientific">Iningainema tapete BLCC-T55</name>
    <dbReference type="NCBI Taxonomy" id="2748662"/>
    <lineage>
        <taxon>Bacteria</taxon>
        <taxon>Bacillati</taxon>
        <taxon>Cyanobacteriota</taxon>
        <taxon>Cyanophyceae</taxon>
        <taxon>Nostocales</taxon>
        <taxon>Scytonemataceae</taxon>
        <taxon>Iningainema tapete</taxon>
    </lineage>
</organism>
<dbReference type="InterPro" id="IPR025132">
    <property type="entry name" value="DUF4058"/>
</dbReference>